<name>A0A5P8WJF1_9NOSO</name>
<dbReference type="EMBL" id="CP045228">
    <property type="protein sequence ID" value="QFS52276.1"/>
    <property type="molecule type" value="Genomic_DNA"/>
</dbReference>
<dbReference type="Proteomes" id="UP000326678">
    <property type="component" value="Chromosome pGXM01"/>
</dbReference>
<dbReference type="RefSeq" id="WP_152592546.1">
    <property type="nucleotide sequence ID" value="NZ_CP045228.1"/>
</dbReference>
<evidence type="ECO:0000313" key="1">
    <source>
        <dbReference type="EMBL" id="QFS52276.1"/>
    </source>
</evidence>
<dbReference type="AlphaFoldDB" id="A0A5P8WJF1"/>
<evidence type="ECO:0000313" key="2">
    <source>
        <dbReference type="Proteomes" id="UP000326678"/>
    </source>
</evidence>
<organism evidence="1 2">
    <name type="scientific">Nostoc sphaeroides CCNUC1</name>
    <dbReference type="NCBI Taxonomy" id="2653204"/>
    <lineage>
        <taxon>Bacteria</taxon>
        <taxon>Bacillati</taxon>
        <taxon>Cyanobacteriota</taxon>
        <taxon>Cyanophyceae</taxon>
        <taxon>Nostocales</taxon>
        <taxon>Nostocaceae</taxon>
        <taxon>Nostoc</taxon>
    </lineage>
</organism>
<protein>
    <submittedName>
        <fullName evidence="1">Uncharacterized protein</fullName>
    </submittedName>
</protein>
<sequence>MSKLLTLTQTVNTVVTSMTAFIVLATVSTTPAVAALFNFNFDGTLTGSDPFGTAATVFLFKGSFVIDTDTANSSSTPIAGRYDGAIKDLNLTFASTPTRNAVTLSTANFTSGTNRNQIFVGPRGTREELQFLVGNVDSKPPFFLPDSFGIIFTNTDLPLTTQLKEVLIPASSTFTGQFKLTLSDDQINTPNNDFSGSLTITPVSVNEPKTNILLVLLSLGFTCCCWLKQSRPMNPKTFR</sequence>
<dbReference type="KEGG" id="nsh:GXM_09770"/>
<proteinExistence type="predicted"/>
<reference evidence="1 2" key="1">
    <citation type="submission" date="2019-10" db="EMBL/GenBank/DDBJ databases">
        <title>Genomic and transcriptomic insights into the perfect genentic adaptation of a filamentous nitrogen-fixing cyanobacterium to rice fields.</title>
        <authorList>
            <person name="Chen Z."/>
        </authorList>
    </citation>
    <scope>NUCLEOTIDE SEQUENCE [LARGE SCALE GENOMIC DNA]</scope>
    <source>
        <strain evidence="1">CCNUC1</strain>
    </source>
</reference>
<gene>
    <name evidence="1" type="ORF">GXM_09770</name>
</gene>
<accession>A0A5P8WJF1</accession>
<keyword evidence="2" id="KW-1185">Reference proteome</keyword>